<evidence type="ECO:0000259" key="1">
    <source>
        <dbReference type="Pfam" id="PF20275"/>
    </source>
</evidence>
<keyword evidence="3" id="KW-1185">Reference proteome</keyword>
<name>A0A3P5XCB9_9BACL</name>
<protein>
    <recommendedName>
        <fullName evidence="1">ABC-three component systems C-terminal domain-containing protein</fullName>
    </recommendedName>
</protein>
<dbReference type="RefSeq" id="WP_124069604.1">
    <property type="nucleotide sequence ID" value="NZ_CBCRXF010000011.1"/>
</dbReference>
<organism evidence="2 3">
    <name type="scientific">Filibacter tadaridae</name>
    <dbReference type="NCBI Taxonomy" id="2483811"/>
    <lineage>
        <taxon>Bacteria</taxon>
        <taxon>Bacillati</taxon>
        <taxon>Bacillota</taxon>
        <taxon>Bacilli</taxon>
        <taxon>Bacillales</taxon>
        <taxon>Caryophanaceae</taxon>
        <taxon>Filibacter</taxon>
    </lineage>
</organism>
<dbReference type="InterPro" id="IPR046919">
    <property type="entry name" value="ABC-3C_CTD10"/>
</dbReference>
<evidence type="ECO:0000313" key="3">
    <source>
        <dbReference type="Proteomes" id="UP000270468"/>
    </source>
</evidence>
<dbReference type="Proteomes" id="UP000270468">
    <property type="component" value="Unassembled WGS sequence"/>
</dbReference>
<dbReference type="OrthoDB" id="596297at2"/>
<sequence>MNSQEKTILRIMFKNKIYKCDGQAFEDLFTSVMNYAEKDFKSIKPWGNIGDRKNDGYVKQTGTYYQVFAPEEIEKSYPNTVKKLHTDFNGLIEQWSPVNSFYFVINDKYKGVNADAEQEIEKIKEVHGLENAAILTAKDVENTLFELEEDQIFSIVGMLPDPGNIKNIDYSILNEVIAHIMELPLQTNVDGKMVLPDWDDKIQFNHLSDTVAGYLNTASYQLYNLEAYLSDNSSFVADTLRDKMNEVYQQEKTNKSGDQLFMAMVQQLTPKQTQPYQNTVIIVMAKYFETCDIFEEPKEEEER</sequence>
<gene>
    <name evidence="2" type="ORF">FILTAD_01191</name>
</gene>
<accession>A0A3P5XCB9</accession>
<dbReference type="EMBL" id="UXAV01000031">
    <property type="protein sequence ID" value="VDC25154.1"/>
    <property type="molecule type" value="Genomic_DNA"/>
</dbReference>
<feature type="domain" description="ABC-three component systems C-terminal" evidence="1">
    <location>
        <begin position="173"/>
        <end position="295"/>
    </location>
</feature>
<reference evidence="2 3" key="1">
    <citation type="submission" date="2018-11" db="EMBL/GenBank/DDBJ databases">
        <authorList>
            <person name="Criscuolo A."/>
        </authorList>
    </citation>
    <scope>NUCLEOTIDE SEQUENCE [LARGE SCALE GENOMIC DNA]</scope>
    <source>
        <strain evidence="2">ATB-66</strain>
    </source>
</reference>
<proteinExistence type="predicted"/>
<evidence type="ECO:0000313" key="2">
    <source>
        <dbReference type="EMBL" id="VDC25154.1"/>
    </source>
</evidence>
<dbReference type="AlphaFoldDB" id="A0A3P5XCB9"/>
<dbReference type="Pfam" id="PF20275">
    <property type="entry name" value="CTD10"/>
    <property type="match status" value="1"/>
</dbReference>